<name>A0A8S1NMP8_9CILI</name>
<dbReference type="AlphaFoldDB" id="A0A8S1NMP8"/>
<gene>
    <name evidence="1" type="ORF">PSON_ATCC_30995.1.T0600289</name>
</gene>
<evidence type="ECO:0000313" key="2">
    <source>
        <dbReference type="Proteomes" id="UP000692954"/>
    </source>
</evidence>
<reference evidence="1" key="1">
    <citation type="submission" date="2021-01" db="EMBL/GenBank/DDBJ databases">
        <authorList>
            <consortium name="Genoscope - CEA"/>
            <person name="William W."/>
        </authorList>
    </citation>
    <scope>NUCLEOTIDE SEQUENCE</scope>
</reference>
<evidence type="ECO:0000313" key="1">
    <source>
        <dbReference type="EMBL" id="CAD8093452.1"/>
    </source>
</evidence>
<protein>
    <submittedName>
        <fullName evidence="1">Uncharacterized protein</fullName>
    </submittedName>
</protein>
<dbReference type="Proteomes" id="UP000692954">
    <property type="component" value="Unassembled WGS sequence"/>
</dbReference>
<accession>A0A8S1NMP8</accession>
<keyword evidence="2" id="KW-1185">Reference proteome</keyword>
<dbReference type="EMBL" id="CAJJDN010000060">
    <property type="protein sequence ID" value="CAD8093452.1"/>
    <property type="molecule type" value="Genomic_DNA"/>
</dbReference>
<organism evidence="1 2">
    <name type="scientific">Paramecium sonneborni</name>
    <dbReference type="NCBI Taxonomy" id="65129"/>
    <lineage>
        <taxon>Eukaryota</taxon>
        <taxon>Sar</taxon>
        <taxon>Alveolata</taxon>
        <taxon>Ciliophora</taxon>
        <taxon>Intramacronucleata</taxon>
        <taxon>Oligohymenophorea</taxon>
        <taxon>Peniculida</taxon>
        <taxon>Parameciidae</taxon>
        <taxon>Paramecium</taxon>
    </lineage>
</organism>
<comment type="caution">
    <text evidence="1">The sequence shown here is derived from an EMBL/GenBank/DDBJ whole genome shotgun (WGS) entry which is preliminary data.</text>
</comment>
<sequence length="36" mass="4334">MLKKYMAILTSYLNCREIKILSIDYYQGEENDITFL</sequence>
<proteinExistence type="predicted"/>